<keyword evidence="1" id="KW-0175">Coiled coil</keyword>
<dbReference type="GO" id="GO:0009630">
    <property type="term" value="P:gravitropism"/>
    <property type="evidence" value="ECO:0007669"/>
    <property type="project" value="TreeGrafter"/>
</dbReference>
<gene>
    <name evidence="3" type="ORF">C5167_006640</name>
</gene>
<dbReference type="PANTHER" id="PTHR34946">
    <property type="entry name" value="OS03G0310200 PROTEIN"/>
    <property type="match status" value="1"/>
</dbReference>
<organism evidence="3 4">
    <name type="scientific">Papaver somniferum</name>
    <name type="common">Opium poppy</name>
    <dbReference type="NCBI Taxonomy" id="3469"/>
    <lineage>
        <taxon>Eukaryota</taxon>
        <taxon>Viridiplantae</taxon>
        <taxon>Streptophyta</taxon>
        <taxon>Embryophyta</taxon>
        <taxon>Tracheophyta</taxon>
        <taxon>Spermatophyta</taxon>
        <taxon>Magnoliopsida</taxon>
        <taxon>Ranunculales</taxon>
        <taxon>Papaveraceae</taxon>
        <taxon>Papaveroideae</taxon>
        <taxon>Papaver</taxon>
    </lineage>
</organism>
<dbReference type="AlphaFoldDB" id="A0A4Y7JEV6"/>
<name>A0A4Y7JEV6_PAPSO</name>
<proteinExistence type="predicted"/>
<dbReference type="OrthoDB" id="1900138at2759"/>
<accession>A0A4Y7JEV6</accession>
<reference evidence="3 4" key="1">
    <citation type="journal article" date="2018" name="Science">
        <title>The opium poppy genome and morphinan production.</title>
        <authorList>
            <person name="Guo L."/>
            <person name="Winzer T."/>
            <person name="Yang X."/>
            <person name="Li Y."/>
            <person name="Ning Z."/>
            <person name="He Z."/>
            <person name="Teodor R."/>
            <person name="Lu Y."/>
            <person name="Bowser T.A."/>
            <person name="Graham I.A."/>
            <person name="Ye K."/>
        </authorList>
    </citation>
    <scope>NUCLEOTIDE SEQUENCE [LARGE SCALE GENOMIC DNA]</scope>
    <source>
        <strain evidence="4">cv. HN1</strain>
        <tissue evidence="3">Leaves</tissue>
    </source>
</reference>
<keyword evidence="4" id="KW-1185">Reference proteome</keyword>
<feature type="region of interest" description="Disordered" evidence="2">
    <location>
        <begin position="1"/>
        <end position="30"/>
    </location>
</feature>
<feature type="compositionally biased region" description="Basic and acidic residues" evidence="2">
    <location>
        <begin position="1"/>
        <end position="12"/>
    </location>
</feature>
<sequence>MEEEHHHYKGKELQLLPTPRPAMSSSTTTSRCVTTTATLWRSASSSSSVLDHHFNAPPSTVSSLSSSLDLQLSISLHPNRPPPQSEFMSPTFLHYPGDHTKKTTATNNQHLGFSSTIDALKWQTAEQIRLAKLEMAYAERVRELTRREMEVAQSEFARARHIWQIAREDVEKAERLKERATRRVDSTCMEITCQSCRRRFLR</sequence>
<dbReference type="Proteomes" id="UP000316621">
    <property type="component" value="Chromosome 4"/>
</dbReference>
<dbReference type="PANTHER" id="PTHR34946:SF2">
    <property type="entry name" value="OS04G0386300 PROTEIN"/>
    <property type="match status" value="1"/>
</dbReference>
<evidence type="ECO:0000313" key="3">
    <source>
        <dbReference type="EMBL" id="RZC59347.1"/>
    </source>
</evidence>
<dbReference type="GO" id="GO:0005634">
    <property type="term" value="C:nucleus"/>
    <property type="evidence" value="ECO:0007669"/>
    <property type="project" value="TreeGrafter"/>
</dbReference>
<protein>
    <submittedName>
        <fullName evidence="3">Uncharacterized protein</fullName>
    </submittedName>
</protein>
<evidence type="ECO:0000256" key="1">
    <source>
        <dbReference type="SAM" id="Coils"/>
    </source>
</evidence>
<dbReference type="EMBL" id="CM010718">
    <property type="protein sequence ID" value="RZC59347.1"/>
    <property type="molecule type" value="Genomic_DNA"/>
</dbReference>
<feature type="coiled-coil region" evidence="1">
    <location>
        <begin position="163"/>
        <end position="190"/>
    </location>
</feature>
<evidence type="ECO:0000313" key="4">
    <source>
        <dbReference type="Proteomes" id="UP000316621"/>
    </source>
</evidence>
<dbReference type="OMA" id="KPKTAGC"/>
<dbReference type="Gramene" id="RZC59347">
    <property type="protein sequence ID" value="RZC59347"/>
    <property type="gene ID" value="C5167_006640"/>
</dbReference>
<evidence type="ECO:0000256" key="2">
    <source>
        <dbReference type="SAM" id="MobiDB-lite"/>
    </source>
</evidence>